<dbReference type="KEGG" id="clup:CLUP02_17343"/>
<dbReference type="GeneID" id="73351265"/>
<organism evidence="2 3">
    <name type="scientific">Colletotrichum lupini</name>
    <dbReference type="NCBI Taxonomy" id="145971"/>
    <lineage>
        <taxon>Eukaryota</taxon>
        <taxon>Fungi</taxon>
        <taxon>Dikarya</taxon>
        <taxon>Ascomycota</taxon>
        <taxon>Pezizomycotina</taxon>
        <taxon>Sordariomycetes</taxon>
        <taxon>Hypocreomycetidae</taxon>
        <taxon>Glomerellales</taxon>
        <taxon>Glomerellaceae</taxon>
        <taxon>Colletotrichum</taxon>
        <taxon>Colletotrichum acutatum species complex</taxon>
    </lineage>
</organism>
<feature type="region of interest" description="Disordered" evidence="1">
    <location>
        <begin position="100"/>
        <end position="127"/>
    </location>
</feature>
<feature type="region of interest" description="Disordered" evidence="1">
    <location>
        <begin position="26"/>
        <end position="67"/>
    </location>
</feature>
<keyword evidence="3" id="KW-1185">Reference proteome</keyword>
<dbReference type="RefSeq" id="XP_049137479.1">
    <property type="nucleotide sequence ID" value="XM_049296255.1"/>
</dbReference>
<gene>
    <name evidence="2" type="ORF">CLUP02_17343</name>
</gene>
<feature type="compositionally biased region" description="Basic and acidic residues" evidence="1">
    <location>
        <begin position="41"/>
        <end position="54"/>
    </location>
</feature>
<accession>A0A9Q8WA53</accession>
<feature type="region of interest" description="Disordered" evidence="1">
    <location>
        <begin position="358"/>
        <end position="377"/>
    </location>
</feature>
<name>A0A9Q8WA53_9PEZI</name>
<dbReference type="AlphaFoldDB" id="A0A9Q8WA53"/>
<proteinExistence type="predicted"/>
<dbReference type="EMBL" id="CP019472">
    <property type="protein sequence ID" value="UQC75834.1"/>
    <property type="molecule type" value="Genomic_DNA"/>
</dbReference>
<sequence length="675" mass="74764">MQPGALHSFVTLRWEEAPYGTLRFTGTEKRGDIEPNQALRQAEERGGGEVDSRASPRIAVASGPDDEPGLLVAETCKRCNLLPVSRRKVYSSPGYRYQETESAVMGDPEAKGPRPASRGTLPTPPNSRLCLTSGRPVRTVGAGGSGQFLNTLNHQSLTSSVQQLPVYPAKDWLNACARVPARSFKITQKVGNGYRNSPTHPWQSYQRSTVHPRGGLRRYVNLIRVAHLQARYLRCESHHLTAQAHTVNPALPRLEKPQTRLSIASDWSSSPPSAVLAAAYAVLLLRNLRLPPISPLQSSPPPVVPIVKRLHRDPANEGLRLCGFAALRLCGLPQFSPPGPALPLHPIVLFADQRSSNQPGVTRCRRRRRHSSTSKASLRFRRRHPTALKTLFVSMSLGHSAGLYTVVGVHGATQPCHKMMVDVENDRKRIPTAKRKDEVDFVGWGFLVEASNSTQMLLGLWSLLLHGLAAEHFLQTRSRAVVKGSEVSPMTAFASRVMDAGHGGCSSDKVYIFMLPNTVRSAHCLLLLRIKPVHHDRMHLPTNLKCHKGRRQSTVSSQKRICSHCHGWHMAVVDSLSTYRHYGLSRPAVRSVNLHTYRRLRRMPPSSRCRLSDESAMASFAASNSECIPYLTRASQDAEQSVAEEISGLAEYEIIARRRQGNTWLKRPVPQQPSG</sequence>
<dbReference type="Proteomes" id="UP000830671">
    <property type="component" value="Chromosome 10"/>
</dbReference>
<evidence type="ECO:0000313" key="2">
    <source>
        <dbReference type="EMBL" id="UQC75834.1"/>
    </source>
</evidence>
<reference evidence="2" key="1">
    <citation type="journal article" date="2021" name="Mol. Plant Microbe Interact.">
        <title>Complete Genome Sequence of the Plant-Pathogenic Fungus Colletotrichum lupini.</title>
        <authorList>
            <person name="Baroncelli R."/>
            <person name="Pensec F."/>
            <person name="Da Lio D."/>
            <person name="Boufleur T."/>
            <person name="Vicente I."/>
            <person name="Sarrocco S."/>
            <person name="Picot A."/>
            <person name="Baraldi E."/>
            <person name="Sukno S."/>
            <person name="Thon M."/>
            <person name="Le Floch G."/>
        </authorList>
    </citation>
    <scope>NUCLEOTIDE SEQUENCE</scope>
    <source>
        <strain evidence="2">IMI 504893</strain>
    </source>
</reference>
<evidence type="ECO:0000256" key="1">
    <source>
        <dbReference type="SAM" id="MobiDB-lite"/>
    </source>
</evidence>
<evidence type="ECO:0000313" key="3">
    <source>
        <dbReference type="Proteomes" id="UP000830671"/>
    </source>
</evidence>
<protein>
    <submittedName>
        <fullName evidence="2">Uncharacterized protein</fullName>
    </submittedName>
</protein>
<feature type="compositionally biased region" description="Basic residues" evidence="1">
    <location>
        <begin position="363"/>
        <end position="377"/>
    </location>
</feature>